<name>A0A3M2UW97_PSEYM</name>
<keyword evidence="1" id="KW-0812">Transmembrane</keyword>
<evidence type="ECO:0000256" key="1">
    <source>
        <dbReference type="SAM" id="Phobius"/>
    </source>
</evidence>
<organism evidence="2 3">
    <name type="scientific">Pseudomonas syringae pv. maculicola</name>
    <dbReference type="NCBI Taxonomy" id="59511"/>
    <lineage>
        <taxon>Bacteria</taxon>
        <taxon>Pseudomonadati</taxon>
        <taxon>Pseudomonadota</taxon>
        <taxon>Gammaproteobacteria</taxon>
        <taxon>Pseudomonadales</taxon>
        <taxon>Pseudomonadaceae</taxon>
        <taxon>Pseudomonas</taxon>
    </lineage>
</organism>
<keyword evidence="1" id="KW-0472">Membrane</keyword>
<feature type="transmembrane region" description="Helical" evidence="1">
    <location>
        <begin position="18"/>
        <end position="40"/>
    </location>
</feature>
<comment type="caution">
    <text evidence="2">The sequence shown here is derived from an EMBL/GenBank/DDBJ whole genome shotgun (WGS) entry which is preliminary data.</text>
</comment>
<evidence type="ECO:0000313" key="2">
    <source>
        <dbReference type="EMBL" id="RML30738.1"/>
    </source>
</evidence>
<dbReference type="AlphaFoldDB" id="A0A3M2UW97"/>
<reference evidence="2 3" key="1">
    <citation type="submission" date="2018-08" db="EMBL/GenBank/DDBJ databases">
        <title>Recombination of ecologically and evolutionarily significant loci maintains genetic cohesion in the Pseudomonas syringae species complex.</title>
        <authorList>
            <person name="Dillon M."/>
            <person name="Thakur S."/>
            <person name="Almeida R.N.D."/>
            <person name="Weir B.S."/>
            <person name="Guttman D.S."/>
        </authorList>
    </citation>
    <scope>NUCLEOTIDE SEQUENCE [LARGE SCALE GENOMIC DNA]</scope>
    <source>
        <strain evidence="2 3">88_10</strain>
    </source>
</reference>
<dbReference type="Proteomes" id="UP000282378">
    <property type="component" value="Unassembled WGS sequence"/>
</dbReference>
<protein>
    <submittedName>
        <fullName evidence="2">Amino acid ABC transporter, permease protein</fullName>
    </submittedName>
</protein>
<evidence type="ECO:0000313" key="3">
    <source>
        <dbReference type="Proteomes" id="UP000282378"/>
    </source>
</evidence>
<proteinExistence type="predicted"/>
<sequence>MADLVKASQDAGKSTYQLFYFLVLAALIYLMITSASNFALRWAERHYAAGSREAQR</sequence>
<gene>
    <name evidence="2" type="ORF">APX70_03584</name>
</gene>
<accession>A0A3M2UW97</accession>
<keyword evidence="1" id="KW-1133">Transmembrane helix</keyword>
<dbReference type="EMBL" id="RBNL01004503">
    <property type="protein sequence ID" value="RML30738.1"/>
    <property type="molecule type" value="Genomic_DNA"/>
</dbReference>